<reference evidence="2" key="1">
    <citation type="submission" date="2021-10" db="EMBL/GenBank/DDBJ databases">
        <authorList>
            <person name="Mesa V."/>
        </authorList>
    </citation>
    <scope>NUCLEOTIDE SEQUENCE</scope>
    <source>
        <strain evidence="2">CC3_PB</strain>
    </source>
</reference>
<comment type="caution">
    <text evidence="2">The sequence shown here is derived from an EMBL/GenBank/DDBJ whole genome shotgun (WGS) entry which is preliminary data.</text>
</comment>
<dbReference type="AlphaFoldDB" id="A0AA86JU43"/>
<accession>A0AA86JU43</accession>
<organism evidence="2 3">
    <name type="scientific">Clostridium neonatale</name>
    <dbReference type="NCBI Taxonomy" id="137838"/>
    <lineage>
        <taxon>Bacteria</taxon>
        <taxon>Bacillati</taxon>
        <taxon>Bacillota</taxon>
        <taxon>Clostridia</taxon>
        <taxon>Eubacteriales</taxon>
        <taxon>Clostridiaceae</taxon>
        <taxon>Clostridium</taxon>
    </lineage>
</organism>
<keyword evidence="1" id="KW-1133">Transmembrane helix</keyword>
<sequence length="39" mass="4764">MPYNFSLFVLGRHFYISNTAYITILNRYYITLKILIYLN</sequence>
<evidence type="ECO:0000313" key="2">
    <source>
        <dbReference type="EMBL" id="CAG9703616.1"/>
    </source>
</evidence>
<name>A0AA86JU43_9CLOT</name>
<evidence type="ECO:0000313" key="3">
    <source>
        <dbReference type="Proteomes" id="UP000789738"/>
    </source>
</evidence>
<gene>
    <name evidence="2" type="ORF">CNEO_40718</name>
</gene>
<feature type="transmembrane region" description="Helical" evidence="1">
    <location>
        <begin position="20"/>
        <end position="38"/>
    </location>
</feature>
<protein>
    <submittedName>
        <fullName evidence="2">Uncharacterized protein</fullName>
    </submittedName>
</protein>
<evidence type="ECO:0000256" key="1">
    <source>
        <dbReference type="SAM" id="Phobius"/>
    </source>
</evidence>
<dbReference type="Proteomes" id="UP000789738">
    <property type="component" value="Unassembled WGS sequence"/>
</dbReference>
<proteinExistence type="predicted"/>
<keyword evidence="1" id="KW-0812">Transmembrane</keyword>
<keyword evidence="1" id="KW-0472">Membrane</keyword>
<dbReference type="EMBL" id="CAKJVE010000004">
    <property type="protein sequence ID" value="CAG9703616.1"/>
    <property type="molecule type" value="Genomic_DNA"/>
</dbReference>